<gene>
    <name evidence="2" type="ORF">URODEC1_LOCUS34662</name>
</gene>
<protein>
    <submittedName>
        <fullName evidence="2">Uncharacterized protein</fullName>
    </submittedName>
</protein>
<feature type="chain" id="PRO_5044883388" evidence="1">
    <location>
        <begin position="29"/>
        <end position="77"/>
    </location>
</feature>
<dbReference type="AlphaFoldDB" id="A0ABC8YHB0"/>
<keyword evidence="3" id="KW-1185">Reference proteome</keyword>
<accession>A0ABC8YHB0</accession>
<sequence>MACMNLSVVAAVLLSGLLILGTTEPTEAVCTVMCMQGVYMTCQNYKGSLTQCACHCKPPNGHGCIVYSANGTVLQRC</sequence>
<dbReference type="EMBL" id="OZ075126">
    <property type="protein sequence ID" value="CAL4944214.1"/>
    <property type="molecule type" value="Genomic_DNA"/>
</dbReference>
<evidence type="ECO:0000313" key="2">
    <source>
        <dbReference type="EMBL" id="CAL4944214.1"/>
    </source>
</evidence>
<keyword evidence="1" id="KW-0732">Signal</keyword>
<proteinExistence type="predicted"/>
<evidence type="ECO:0000313" key="3">
    <source>
        <dbReference type="Proteomes" id="UP001497457"/>
    </source>
</evidence>
<name>A0ABC8YHB0_9POAL</name>
<reference evidence="2" key="1">
    <citation type="submission" date="2024-10" db="EMBL/GenBank/DDBJ databases">
        <authorList>
            <person name="Ryan C."/>
        </authorList>
    </citation>
    <scope>NUCLEOTIDE SEQUENCE [LARGE SCALE GENOMIC DNA]</scope>
</reference>
<feature type="signal peptide" evidence="1">
    <location>
        <begin position="1"/>
        <end position="28"/>
    </location>
</feature>
<evidence type="ECO:0000256" key="1">
    <source>
        <dbReference type="SAM" id="SignalP"/>
    </source>
</evidence>
<dbReference type="Proteomes" id="UP001497457">
    <property type="component" value="Chromosome 16b"/>
</dbReference>
<organism evidence="2 3">
    <name type="scientific">Urochloa decumbens</name>
    <dbReference type="NCBI Taxonomy" id="240449"/>
    <lineage>
        <taxon>Eukaryota</taxon>
        <taxon>Viridiplantae</taxon>
        <taxon>Streptophyta</taxon>
        <taxon>Embryophyta</taxon>
        <taxon>Tracheophyta</taxon>
        <taxon>Spermatophyta</taxon>
        <taxon>Magnoliopsida</taxon>
        <taxon>Liliopsida</taxon>
        <taxon>Poales</taxon>
        <taxon>Poaceae</taxon>
        <taxon>PACMAD clade</taxon>
        <taxon>Panicoideae</taxon>
        <taxon>Panicodae</taxon>
        <taxon>Paniceae</taxon>
        <taxon>Melinidinae</taxon>
        <taxon>Urochloa</taxon>
    </lineage>
</organism>